<name>A0A9W5S0T5_9BACL</name>
<protein>
    <submittedName>
        <fullName evidence="2">Uncharacterized protein</fullName>
    </submittedName>
</protein>
<keyword evidence="1" id="KW-0472">Membrane</keyword>
<keyword evidence="1" id="KW-1133">Transmembrane helix</keyword>
<dbReference type="AlphaFoldDB" id="A0A9W5S0T5"/>
<dbReference type="EMBL" id="JFHU01000171">
    <property type="protein sequence ID" value="EXX87013.1"/>
    <property type="molecule type" value="Genomic_DNA"/>
</dbReference>
<reference evidence="2 3" key="1">
    <citation type="submission" date="2014-02" db="EMBL/GenBank/DDBJ databases">
        <title>Genome sequence of Paenibacillus darwinianus reveals adaptive mechanisms for survival in Antarctic soils.</title>
        <authorList>
            <person name="Dsouza M."/>
            <person name="Taylor M.W."/>
            <person name="Turner S.J."/>
            <person name="Aislabie J."/>
        </authorList>
    </citation>
    <scope>NUCLEOTIDE SEQUENCE [LARGE SCALE GENOMIC DNA]</scope>
    <source>
        <strain evidence="2 3">CE1</strain>
    </source>
</reference>
<feature type="transmembrane region" description="Helical" evidence="1">
    <location>
        <begin position="75"/>
        <end position="96"/>
    </location>
</feature>
<evidence type="ECO:0000256" key="1">
    <source>
        <dbReference type="SAM" id="Phobius"/>
    </source>
</evidence>
<evidence type="ECO:0000313" key="3">
    <source>
        <dbReference type="Proteomes" id="UP000053750"/>
    </source>
</evidence>
<feature type="transmembrane region" description="Helical" evidence="1">
    <location>
        <begin position="196"/>
        <end position="220"/>
    </location>
</feature>
<sequence length="243" mass="26369">MKQALYLAAIAAYLGSVVYPSDALDWTVSAVSFLIVVIVFLSAGKFVRTIGGLFLAVGFSLLAADKASAPEMLRSFGYMMNVLSLFALIPLIALPIELGRYAVRVQAMVRRQVRHSGMLYALTSFLAYVFCSFMNLGALPMVHQTIRPSLDAFPIRERDRFISRAITHGYSMPVIWTPVSPILGIVVEMTGVRWSALLPIVIPLSLFGLALDWTIAVWVAGRTRKQAGAGSAAAAEMSAALEP</sequence>
<gene>
    <name evidence="2" type="ORF">BG53_05025</name>
</gene>
<evidence type="ECO:0000313" key="2">
    <source>
        <dbReference type="EMBL" id="EXX87013.1"/>
    </source>
</evidence>
<keyword evidence="3" id="KW-1185">Reference proteome</keyword>
<comment type="caution">
    <text evidence="2">The sequence shown here is derived from an EMBL/GenBank/DDBJ whole genome shotgun (WGS) entry which is preliminary data.</text>
</comment>
<organism evidence="2 3">
    <name type="scientific">Paenibacillus darwinianus</name>
    <dbReference type="NCBI Taxonomy" id="1380763"/>
    <lineage>
        <taxon>Bacteria</taxon>
        <taxon>Bacillati</taxon>
        <taxon>Bacillota</taxon>
        <taxon>Bacilli</taxon>
        <taxon>Bacillales</taxon>
        <taxon>Paenibacillaceae</taxon>
        <taxon>Paenibacillus</taxon>
    </lineage>
</organism>
<feature type="transmembrane region" description="Helical" evidence="1">
    <location>
        <begin position="117"/>
        <end position="139"/>
    </location>
</feature>
<keyword evidence="1" id="KW-0812">Transmembrane</keyword>
<dbReference type="Proteomes" id="UP000053750">
    <property type="component" value="Unassembled WGS sequence"/>
</dbReference>
<proteinExistence type="predicted"/>
<feature type="non-terminal residue" evidence="2">
    <location>
        <position position="243"/>
    </location>
</feature>
<accession>A0A9W5S0T5</accession>